<dbReference type="STRING" id="1618384.UW68_C0003G0035"/>
<reference evidence="3 4" key="1">
    <citation type="journal article" date="2015" name="Nature">
        <title>rRNA introns, odd ribosomes, and small enigmatic genomes across a large radiation of phyla.</title>
        <authorList>
            <person name="Brown C.T."/>
            <person name="Hug L.A."/>
            <person name="Thomas B.C."/>
            <person name="Sharon I."/>
            <person name="Castelle C.J."/>
            <person name="Singh A."/>
            <person name="Wilkins M.J."/>
            <person name="Williams K.H."/>
            <person name="Banfield J.F."/>
        </authorList>
    </citation>
    <scope>NUCLEOTIDE SEQUENCE [LARGE SCALE GENOMIC DNA]</scope>
</reference>
<dbReference type="AlphaFoldDB" id="A0A0G1MNY2"/>
<feature type="transmembrane region" description="Helical" evidence="1">
    <location>
        <begin position="42"/>
        <end position="60"/>
    </location>
</feature>
<dbReference type="EMBL" id="LCJG01000003">
    <property type="protein sequence ID" value="KKT73714.1"/>
    <property type="molecule type" value="Genomic_DNA"/>
</dbReference>
<proteinExistence type="predicted"/>
<dbReference type="NCBIfam" id="NF037970">
    <property type="entry name" value="vanZ_1"/>
    <property type="match status" value="1"/>
</dbReference>
<protein>
    <submittedName>
        <fullName evidence="3">Acetobutylicum phosphotransbutyrylase</fullName>
    </submittedName>
</protein>
<evidence type="ECO:0000259" key="2">
    <source>
        <dbReference type="Pfam" id="PF04892"/>
    </source>
</evidence>
<feature type="transmembrane region" description="Helical" evidence="1">
    <location>
        <begin position="99"/>
        <end position="123"/>
    </location>
</feature>
<feature type="domain" description="VanZ-like" evidence="2">
    <location>
        <begin position="11"/>
        <end position="110"/>
    </location>
</feature>
<name>A0A0G1MNY2_9BACT</name>
<dbReference type="InterPro" id="IPR006976">
    <property type="entry name" value="VanZ-like"/>
</dbReference>
<evidence type="ECO:0000313" key="3">
    <source>
        <dbReference type="EMBL" id="KKT73714.1"/>
    </source>
</evidence>
<dbReference type="Pfam" id="PF04892">
    <property type="entry name" value="VanZ"/>
    <property type="match status" value="1"/>
</dbReference>
<keyword evidence="1" id="KW-1133">Transmembrane helix</keyword>
<feature type="transmembrane region" description="Helical" evidence="1">
    <location>
        <begin position="5"/>
        <end position="22"/>
    </location>
</feature>
<comment type="caution">
    <text evidence="3">The sequence shown here is derived from an EMBL/GenBank/DDBJ whole genome shotgun (WGS) entry which is preliminary data.</text>
</comment>
<evidence type="ECO:0000313" key="4">
    <source>
        <dbReference type="Proteomes" id="UP000034835"/>
    </source>
</evidence>
<keyword evidence="1" id="KW-0472">Membrane</keyword>
<feature type="transmembrane region" description="Helical" evidence="1">
    <location>
        <begin position="67"/>
        <end position="84"/>
    </location>
</feature>
<gene>
    <name evidence="3" type="ORF">UW68_C0003G0035</name>
</gene>
<keyword evidence="1" id="KW-0812">Transmembrane</keyword>
<dbReference type="Proteomes" id="UP000034835">
    <property type="component" value="Unassembled WGS sequence"/>
</dbReference>
<organism evidence="3 4">
    <name type="scientific">Candidatus Collierbacteria bacterium GW2011_GWB1_44_6</name>
    <dbReference type="NCBI Taxonomy" id="1618384"/>
    <lineage>
        <taxon>Bacteria</taxon>
        <taxon>Candidatus Collieribacteriota</taxon>
    </lineage>
</organism>
<evidence type="ECO:0000256" key="1">
    <source>
        <dbReference type="SAM" id="Phobius"/>
    </source>
</evidence>
<sequence length="129" mass="14742">MRKFLFRYLPVVLWMSLIFFFSSKTELPVSGTVTEDFLSKKLAHVLEYAILMILMYRAVGEKNSAKAFLFALVFAFSDEIHQLFTPTRTGKLRDVGIDAIGMALSAVAIIKFQLWNTFLFPALPKKLNK</sequence>
<accession>A0A0G1MNY2</accession>